<evidence type="ECO:0000313" key="3">
    <source>
        <dbReference type="Proteomes" id="UP000610862"/>
    </source>
</evidence>
<reference evidence="2" key="1">
    <citation type="submission" date="2020-08" db="EMBL/GenBank/DDBJ databases">
        <title>Genome public.</title>
        <authorList>
            <person name="Liu C."/>
            <person name="Sun Q."/>
        </authorList>
    </citation>
    <scope>NUCLEOTIDE SEQUENCE</scope>
    <source>
        <strain evidence="2">NSJ-24</strain>
    </source>
</reference>
<dbReference type="EMBL" id="JACRTA010000001">
    <property type="protein sequence ID" value="MBC8567939.1"/>
    <property type="molecule type" value="Genomic_DNA"/>
</dbReference>
<keyword evidence="3" id="KW-1185">Reference proteome</keyword>
<dbReference type="Pfam" id="PF10263">
    <property type="entry name" value="SprT-like"/>
    <property type="match status" value="1"/>
</dbReference>
<sequence length="169" mass="19960">MKTMRPEDVNSNLNIVIKQAQELNIPVPDNICGKVRINPRPKSRFGCCKKENEKFQIEISQFILQCREEKIREVLAHEVLHTCKNCYNHGNIWKEYAEKMNKAYGYNIKRVSSFKDMDITLNKEEIKYVIKCYDCGREYPRHRYTAMMKKISLYRCACGGKLKVLKKKS</sequence>
<protein>
    <submittedName>
        <fullName evidence="2">SprT-like domain-containing protein</fullName>
    </submittedName>
</protein>
<dbReference type="InterPro" id="IPR006640">
    <property type="entry name" value="SprT-like_domain"/>
</dbReference>
<evidence type="ECO:0000313" key="2">
    <source>
        <dbReference type="EMBL" id="MBC8567939.1"/>
    </source>
</evidence>
<dbReference type="AlphaFoldDB" id="A0A926E8Z0"/>
<evidence type="ECO:0000259" key="1">
    <source>
        <dbReference type="SMART" id="SM00731"/>
    </source>
</evidence>
<gene>
    <name evidence="2" type="ORF">H8692_04050</name>
</gene>
<dbReference type="SMART" id="SM00731">
    <property type="entry name" value="SprT"/>
    <property type="match status" value="1"/>
</dbReference>
<comment type="caution">
    <text evidence="2">The sequence shown here is derived from an EMBL/GenBank/DDBJ whole genome shotgun (WGS) entry which is preliminary data.</text>
</comment>
<organism evidence="2 3">
    <name type="scientific">Lentihominibacter hominis</name>
    <dbReference type="NCBI Taxonomy" id="2763645"/>
    <lineage>
        <taxon>Bacteria</taxon>
        <taxon>Bacillati</taxon>
        <taxon>Bacillota</taxon>
        <taxon>Clostridia</taxon>
        <taxon>Peptostreptococcales</taxon>
        <taxon>Anaerovoracaceae</taxon>
        <taxon>Lentihominibacter</taxon>
    </lineage>
</organism>
<dbReference type="Proteomes" id="UP000610862">
    <property type="component" value="Unassembled WGS sequence"/>
</dbReference>
<dbReference type="GO" id="GO:0006950">
    <property type="term" value="P:response to stress"/>
    <property type="evidence" value="ECO:0007669"/>
    <property type="project" value="UniProtKB-ARBA"/>
</dbReference>
<accession>A0A926E8Z0</accession>
<dbReference type="Gene3D" id="3.30.2010.10">
    <property type="entry name" value="Metalloproteases ('zincins'), catalytic domain"/>
    <property type="match status" value="1"/>
</dbReference>
<name>A0A926E8Z0_9FIRM</name>
<feature type="domain" description="SprT-like" evidence="1">
    <location>
        <begin position="11"/>
        <end position="165"/>
    </location>
</feature>
<proteinExistence type="predicted"/>